<dbReference type="AlphaFoldDB" id="A0A2R6W7P1"/>
<keyword evidence="3" id="KW-1185">Reference proteome</keyword>
<dbReference type="Gramene" id="Mp5g03690.1">
    <property type="protein sequence ID" value="Mp5g03690.1.cds1"/>
    <property type="gene ID" value="Mp5g03690"/>
</dbReference>
<reference evidence="3" key="1">
    <citation type="journal article" date="2017" name="Cell">
        <title>Insights into land plant evolution garnered from the Marchantia polymorpha genome.</title>
        <authorList>
            <person name="Bowman J.L."/>
            <person name="Kohchi T."/>
            <person name="Yamato K.T."/>
            <person name="Jenkins J."/>
            <person name="Shu S."/>
            <person name="Ishizaki K."/>
            <person name="Yamaoka S."/>
            <person name="Nishihama R."/>
            <person name="Nakamura Y."/>
            <person name="Berger F."/>
            <person name="Adam C."/>
            <person name="Aki S.S."/>
            <person name="Althoff F."/>
            <person name="Araki T."/>
            <person name="Arteaga-Vazquez M.A."/>
            <person name="Balasubrmanian S."/>
            <person name="Barry K."/>
            <person name="Bauer D."/>
            <person name="Boehm C.R."/>
            <person name="Briginshaw L."/>
            <person name="Caballero-Perez J."/>
            <person name="Catarino B."/>
            <person name="Chen F."/>
            <person name="Chiyoda S."/>
            <person name="Chovatia M."/>
            <person name="Davies K.M."/>
            <person name="Delmans M."/>
            <person name="Demura T."/>
            <person name="Dierschke T."/>
            <person name="Dolan L."/>
            <person name="Dorantes-Acosta A.E."/>
            <person name="Eklund D.M."/>
            <person name="Florent S.N."/>
            <person name="Flores-Sandoval E."/>
            <person name="Fujiyama A."/>
            <person name="Fukuzawa H."/>
            <person name="Galik B."/>
            <person name="Grimanelli D."/>
            <person name="Grimwood J."/>
            <person name="Grossniklaus U."/>
            <person name="Hamada T."/>
            <person name="Haseloff J."/>
            <person name="Hetherington A.J."/>
            <person name="Higo A."/>
            <person name="Hirakawa Y."/>
            <person name="Hundley H.N."/>
            <person name="Ikeda Y."/>
            <person name="Inoue K."/>
            <person name="Inoue S.I."/>
            <person name="Ishida S."/>
            <person name="Jia Q."/>
            <person name="Kakita M."/>
            <person name="Kanazawa T."/>
            <person name="Kawai Y."/>
            <person name="Kawashima T."/>
            <person name="Kennedy M."/>
            <person name="Kinose K."/>
            <person name="Kinoshita T."/>
            <person name="Kohara Y."/>
            <person name="Koide E."/>
            <person name="Komatsu K."/>
            <person name="Kopischke S."/>
            <person name="Kubo M."/>
            <person name="Kyozuka J."/>
            <person name="Lagercrantz U."/>
            <person name="Lin S.S."/>
            <person name="Lindquist E."/>
            <person name="Lipzen A.M."/>
            <person name="Lu C.W."/>
            <person name="De Luna E."/>
            <person name="Martienssen R.A."/>
            <person name="Minamino N."/>
            <person name="Mizutani M."/>
            <person name="Mizutani M."/>
            <person name="Mochizuki N."/>
            <person name="Monte I."/>
            <person name="Mosher R."/>
            <person name="Nagasaki H."/>
            <person name="Nakagami H."/>
            <person name="Naramoto S."/>
            <person name="Nishitani K."/>
            <person name="Ohtani M."/>
            <person name="Okamoto T."/>
            <person name="Okumura M."/>
            <person name="Phillips J."/>
            <person name="Pollak B."/>
            <person name="Reinders A."/>
            <person name="Rovekamp M."/>
            <person name="Sano R."/>
            <person name="Sawa S."/>
            <person name="Schmid M.W."/>
            <person name="Shirakawa M."/>
            <person name="Solano R."/>
            <person name="Spunde A."/>
            <person name="Suetsugu N."/>
            <person name="Sugano S."/>
            <person name="Sugiyama A."/>
            <person name="Sun R."/>
            <person name="Suzuki Y."/>
            <person name="Takenaka M."/>
            <person name="Takezawa D."/>
            <person name="Tomogane H."/>
            <person name="Tsuzuki M."/>
            <person name="Ueda T."/>
            <person name="Umeda M."/>
            <person name="Ward J.M."/>
            <person name="Watanabe Y."/>
            <person name="Yazaki K."/>
            <person name="Yokoyama R."/>
            <person name="Yoshitake Y."/>
            <person name="Yotsui I."/>
            <person name="Zachgo S."/>
            <person name="Schmutz J."/>
        </authorList>
    </citation>
    <scope>NUCLEOTIDE SEQUENCE [LARGE SCALE GENOMIC DNA]</scope>
    <source>
        <strain evidence="3">Tak-1</strain>
    </source>
</reference>
<protein>
    <submittedName>
        <fullName evidence="2">Uncharacterized protein</fullName>
    </submittedName>
</protein>
<evidence type="ECO:0000256" key="1">
    <source>
        <dbReference type="SAM" id="MobiDB-lite"/>
    </source>
</evidence>
<evidence type="ECO:0000313" key="2">
    <source>
        <dbReference type="EMBL" id="PTQ29871.1"/>
    </source>
</evidence>
<evidence type="ECO:0000313" key="3">
    <source>
        <dbReference type="Proteomes" id="UP000244005"/>
    </source>
</evidence>
<proteinExistence type="predicted"/>
<dbReference type="Proteomes" id="UP000244005">
    <property type="component" value="Unassembled WGS sequence"/>
</dbReference>
<sequence>MYTERGVYRTRVPPVPIPMACPALPSPSKVTDFSVPSSSIGNFRFLAEPPADRSTSAAPDGTRTHSIRGGGRSAACERGVDYHFADVVVRLFVVSRDGPGPVGPKKKSLDEEEKERKLET</sequence>
<organism evidence="2 3">
    <name type="scientific">Marchantia polymorpha</name>
    <name type="common">Common liverwort</name>
    <name type="synonym">Marchantia aquatica</name>
    <dbReference type="NCBI Taxonomy" id="3197"/>
    <lineage>
        <taxon>Eukaryota</taxon>
        <taxon>Viridiplantae</taxon>
        <taxon>Streptophyta</taxon>
        <taxon>Embryophyta</taxon>
        <taxon>Marchantiophyta</taxon>
        <taxon>Marchantiopsida</taxon>
        <taxon>Marchantiidae</taxon>
        <taxon>Marchantiales</taxon>
        <taxon>Marchantiaceae</taxon>
        <taxon>Marchantia</taxon>
    </lineage>
</organism>
<name>A0A2R6W7P1_MARPO</name>
<gene>
    <name evidence="2" type="ORF">MARPO_0133s0020</name>
</gene>
<dbReference type="EMBL" id="KZ772805">
    <property type="protein sequence ID" value="PTQ29871.1"/>
    <property type="molecule type" value="Genomic_DNA"/>
</dbReference>
<feature type="region of interest" description="Disordered" evidence="1">
    <location>
        <begin position="47"/>
        <end position="73"/>
    </location>
</feature>
<feature type="region of interest" description="Disordered" evidence="1">
    <location>
        <begin position="95"/>
        <end position="120"/>
    </location>
</feature>
<accession>A0A2R6W7P1</accession>